<dbReference type="InterPro" id="IPR017881">
    <property type="entry name" value="NirD"/>
</dbReference>
<name>A0ABS0ATP6_9GAMM</name>
<dbReference type="EMBL" id="ARXX01000047">
    <property type="protein sequence ID" value="MBF5057488.1"/>
    <property type="molecule type" value="Genomic_DNA"/>
</dbReference>
<keyword evidence="9" id="KW-1185">Reference proteome</keyword>
<keyword evidence="1" id="KW-0001">2Fe-2S</keyword>
<accession>A0ABS0ATP6</accession>
<dbReference type="Gene3D" id="2.102.10.10">
    <property type="entry name" value="Rieske [2Fe-2S] iron-sulphur domain"/>
    <property type="match status" value="1"/>
</dbReference>
<proteinExistence type="predicted"/>
<organism evidence="8 9">
    <name type="scientific">Alloalcanivorax profundimaris</name>
    <dbReference type="NCBI Taxonomy" id="2735259"/>
    <lineage>
        <taxon>Bacteria</taxon>
        <taxon>Pseudomonadati</taxon>
        <taxon>Pseudomonadota</taxon>
        <taxon>Gammaproteobacteria</taxon>
        <taxon>Oceanospirillales</taxon>
        <taxon>Alcanivoracaceae</taxon>
        <taxon>Alloalcanivorax</taxon>
    </lineage>
</organism>
<dbReference type="Pfam" id="PF13806">
    <property type="entry name" value="Rieske_2"/>
    <property type="match status" value="1"/>
</dbReference>
<evidence type="ECO:0000313" key="8">
    <source>
        <dbReference type="EMBL" id="MBF5057488.1"/>
    </source>
</evidence>
<dbReference type="NCBIfam" id="TIGR02378">
    <property type="entry name" value="nirD_assim_sml"/>
    <property type="match status" value="1"/>
</dbReference>
<evidence type="ECO:0000256" key="4">
    <source>
        <dbReference type="ARBA" id="ARBA00023004"/>
    </source>
</evidence>
<reference evidence="8 9" key="1">
    <citation type="submission" date="2012-09" db="EMBL/GenBank/DDBJ databases">
        <title>Genome Sequence of alkane-degrading Bacterium Alcanivorax sp. 521-1.</title>
        <authorList>
            <person name="Lai Q."/>
            <person name="Shao Z."/>
        </authorList>
    </citation>
    <scope>NUCLEOTIDE SEQUENCE [LARGE SCALE GENOMIC DNA]</scope>
    <source>
        <strain evidence="8 9">521-1</strain>
    </source>
</reference>
<gene>
    <name evidence="8" type="ORF">Y5W_02782</name>
</gene>
<protein>
    <submittedName>
        <fullName evidence="8">Nitrite reductase small subunit</fullName>
    </submittedName>
</protein>
<evidence type="ECO:0000256" key="5">
    <source>
        <dbReference type="ARBA" id="ARBA00023014"/>
    </source>
</evidence>
<sequence length="113" mass="12753">MNEQWRAVCRLDDIEPETGVGVRLPGRRQAALFRTRDDRLFALDNHDPFSHANVLARGLLGSLQGRRVVASPIYKQHFCLDTGQCLEDEGVRLSVYPVRVSQGQVELRVEPSP</sequence>
<comment type="caution">
    <text evidence="8">The sequence shown here is derived from an EMBL/GenBank/DDBJ whole genome shotgun (WGS) entry which is preliminary data.</text>
</comment>
<evidence type="ECO:0000256" key="3">
    <source>
        <dbReference type="ARBA" id="ARBA00023002"/>
    </source>
</evidence>
<dbReference type="InterPro" id="IPR036922">
    <property type="entry name" value="Rieske_2Fe-2S_sf"/>
</dbReference>
<evidence type="ECO:0000256" key="2">
    <source>
        <dbReference type="ARBA" id="ARBA00022723"/>
    </source>
</evidence>
<evidence type="ECO:0000256" key="6">
    <source>
        <dbReference type="ARBA" id="ARBA00023063"/>
    </source>
</evidence>
<keyword evidence="6" id="KW-0534">Nitrate assimilation</keyword>
<dbReference type="PANTHER" id="PTHR40562:SF1">
    <property type="entry name" value="NITRITE REDUCTASE (NADH) SMALL SUBUNIT"/>
    <property type="match status" value="1"/>
</dbReference>
<evidence type="ECO:0000313" key="9">
    <source>
        <dbReference type="Proteomes" id="UP000662703"/>
    </source>
</evidence>
<dbReference type="InterPro" id="IPR012748">
    <property type="entry name" value="Rieske-like_NirD"/>
</dbReference>
<keyword evidence="5" id="KW-0411">Iron-sulfur</keyword>
<evidence type="ECO:0000256" key="1">
    <source>
        <dbReference type="ARBA" id="ARBA00022714"/>
    </source>
</evidence>
<dbReference type="CDD" id="cd03529">
    <property type="entry name" value="Rieske_NirD"/>
    <property type="match status" value="1"/>
</dbReference>
<keyword evidence="4" id="KW-0408">Iron</keyword>
<dbReference type="SUPFAM" id="SSF50022">
    <property type="entry name" value="ISP domain"/>
    <property type="match status" value="1"/>
</dbReference>
<keyword evidence="3" id="KW-0560">Oxidoreductase</keyword>
<dbReference type="Proteomes" id="UP000662703">
    <property type="component" value="Unassembled WGS sequence"/>
</dbReference>
<keyword evidence="2" id="KW-0479">Metal-binding</keyword>
<dbReference type="PANTHER" id="PTHR40562">
    <property type="match status" value="1"/>
</dbReference>
<dbReference type="InterPro" id="IPR017941">
    <property type="entry name" value="Rieske_2Fe-2S"/>
</dbReference>
<dbReference type="PROSITE" id="PS51296">
    <property type="entry name" value="RIESKE"/>
    <property type="match status" value="1"/>
</dbReference>
<feature type="domain" description="Rieske" evidence="7">
    <location>
        <begin position="6"/>
        <end position="107"/>
    </location>
</feature>
<evidence type="ECO:0000259" key="7">
    <source>
        <dbReference type="PROSITE" id="PS51296"/>
    </source>
</evidence>
<dbReference type="PROSITE" id="PS51300">
    <property type="entry name" value="NIRD"/>
    <property type="match status" value="1"/>
</dbReference>